<comment type="caution">
    <text evidence="1">The sequence shown here is derived from an EMBL/GenBank/DDBJ whole genome shotgun (WGS) entry which is preliminary data.</text>
</comment>
<protein>
    <submittedName>
        <fullName evidence="1">Uncharacterized protein</fullName>
    </submittedName>
</protein>
<proteinExistence type="predicted"/>
<gene>
    <name evidence="1" type="ORF">HPB49_021460</name>
</gene>
<evidence type="ECO:0000313" key="2">
    <source>
        <dbReference type="Proteomes" id="UP000821865"/>
    </source>
</evidence>
<keyword evidence="2" id="KW-1185">Reference proteome</keyword>
<sequence>MEWGKKYLLEHEQKGASLKKLQTAVDYQTAKSEDMADKDLRSRGTSELLPAQDVSSTNLGFLGRCGPFHSSELAKYGAPNPGAPADGSAALVPTSRVSNLREEWDRSESVALQRRRQLEGIASDAGRSLDDRRRELEAWLSRMEARLDRQAAAGPPHSLEALEAQIREQRLLNAELNKWKAAVDSVTRLAHKVASEPRANSVGAPLQEDPARLMAAVESINQRFADLTVSVQNRGQALQSALGSMHQLEKALDRFLGWLAEAEATLDVLESEADRYGPRDDVHRSCSFQDRIRMFGSPVLRIAAAPLWEATRRLGESAADSDEARGIQRWMRTHA</sequence>
<evidence type="ECO:0000313" key="1">
    <source>
        <dbReference type="EMBL" id="KAH7938190.1"/>
    </source>
</evidence>
<name>A0ACB8CBI0_DERSI</name>
<accession>A0ACB8CBI0</accession>
<dbReference type="Proteomes" id="UP000821865">
    <property type="component" value="Chromosome 8"/>
</dbReference>
<dbReference type="EMBL" id="CM023477">
    <property type="protein sequence ID" value="KAH7938190.1"/>
    <property type="molecule type" value="Genomic_DNA"/>
</dbReference>
<organism evidence="1 2">
    <name type="scientific">Dermacentor silvarum</name>
    <name type="common">Tick</name>
    <dbReference type="NCBI Taxonomy" id="543639"/>
    <lineage>
        <taxon>Eukaryota</taxon>
        <taxon>Metazoa</taxon>
        <taxon>Ecdysozoa</taxon>
        <taxon>Arthropoda</taxon>
        <taxon>Chelicerata</taxon>
        <taxon>Arachnida</taxon>
        <taxon>Acari</taxon>
        <taxon>Parasitiformes</taxon>
        <taxon>Ixodida</taxon>
        <taxon>Ixodoidea</taxon>
        <taxon>Ixodidae</taxon>
        <taxon>Rhipicephalinae</taxon>
        <taxon>Dermacentor</taxon>
    </lineage>
</organism>
<reference evidence="1" key="1">
    <citation type="submission" date="2020-05" db="EMBL/GenBank/DDBJ databases">
        <title>Large-scale comparative analyses of tick genomes elucidate their genetic diversity and vector capacities.</title>
        <authorList>
            <person name="Jia N."/>
            <person name="Wang J."/>
            <person name="Shi W."/>
            <person name="Du L."/>
            <person name="Sun Y."/>
            <person name="Zhan W."/>
            <person name="Jiang J."/>
            <person name="Wang Q."/>
            <person name="Zhang B."/>
            <person name="Ji P."/>
            <person name="Sakyi L.B."/>
            <person name="Cui X."/>
            <person name="Yuan T."/>
            <person name="Jiang B."/>
            <person name="Yang W."/>
            <person name="Lam T.T.-Y."/>
            <person name="Chang Q."/>
            <person name="Ding S."/>
            <person name="Wang X."/>
            <person name="Zhu J."/>
            <person name="Ruan X."/>
            <person name="Zhao L."/>
            <person name="Wei J."/>
            <person name="Que T."/>
            <person name="Du C."/>
            <person name="Cheng J."/>
            <person name="Dai P."/>
            <person name="Han X."/>
            <person name="Huang E."/>
            <person name="Gao Y."/>
            <person name="Liu J."/>
            <person name="Shao H."/>
            <person name="Ye R."/>
            <person name="Li L."/>
            <person name="Wei W."/>
            <person name="Wang X."/>
            <person name="Wang C."/>
            <person name="Yang T."/>
            <person name="Huo Q."/>
            <person name="Li W."/>
            <person name="Guo W."/>
            <person name="Chen H."/>
            <person name="Zhou L."/>
            <person name="Ni X."/>
            <person name="Tian J."/>
            <person name="Zhou Y."/>
            <person name="Sheng Y."/>
            <person name="Liu T."/>
            <person name="Pan Y."/>
            <person name="Xia L."/>
            <person name="Li J."/>
            <person name="Zhao F."/>
            <person name="Cao W."/>
        </authorList>
    </citation>
    <scope>NUCLEOTIDE SEQUENCE</scope>
    <source>
        <strain evidence="1">Dsil-2018</strain>
    </source>
</reference>